<feature type="region of interest" description="Disordered" evidence="1">
    <location>
        <begin position="141"/>
        <end position="206"/>
    </location>
</feature>
<dbReference type="AlphaFoldDB" id="A0A167E5J6"/>
<evidence type="ECO:0000259" key="2">
    <source>
        <dbReference type="Pfam" id="PF10180"/>
    </source>
</evidence>
<dbReference type="InterPro" id="IPR019327">
    <property type="entry name" value="WKF"/>
</dbReference>
<feature type="region of interest" description="Disordered" evidence="1">
    <location>
        <begin position="20"/>
        <end position="75"/>
    </location>
</feature>
<dbReference type="KEGG" id="slb:AWJ20_4609"/>
<feature type="compositionally biased region" description="Basic and acidic residues" evidence="1">
    <location>
        <begin position="42"/>
        <end position="54"/>
    </location>
</feature>
<dbReference type="Proteomes" id="UP000189580">
    <property type="component" value="Chromosome d"/>
</dbReference>
<evidence type="ECO:0000313" key="3">
    <source>
        <dbReference type="EMBL" id="ANB13666.1"/>
    </source>
</evidence>
<dbReference type="RefSeq" id="XP_018736143.1">
    <property type="nucleotide sequence ID" value="XM_018881690.1"/>
</dbReference>
<name>A0A167E5J6_9ASCO</name>
<reference evidence="3 4" key="1">
    <citation type="submission" date="2016-02" db="EMBL/GenBank/DDBJ databases">
        <title>Complete genome sequence and transcriptome regulation of the pentose utilising yeast Sugiyamaella lignohabitans.</title>
        <authorList>
            <person name="Bellasio M."/>
            <person name="Peymann A."/>
            <person name="Valli M."/>
            <person name="Sipitzky M."/>
            <person name="Graf A."/>
            <person name="Sauer M."/>
            <person name="Marx H."/>
            <person name="Mattanovich D."/>
        </authorList>
    </citation>
    <scope>NUCLEOTIDE SEQUENCE [LARGE SCALE GENOMIC DNA]</scope>
    <source>
        <strain evidence="3 4">CBS 10342</strain>
    </source>
</reference>
<gene>
    <name evidence="3" type="ORF">AWJ20_4609</name>
</gene>
<dbReference type="Pfam" id="PF10180">
    <property type="entry name" value="WKF"/>
    <property type="match status" value="1"/>
</dbReference>
<dbReference type="PANTHER" id="PTHR22306">
    <property type="entry name" value="CHROMOSOME 7 OPEN READING FRAME 50"/>
    <property type="match status" value="1"/>
</dbReference>
<organism evidence="3 4">
    <name type="scientific">Sugiyamaella lignohabitans</name>
    <dbReference type="NCBI Taxonomy" id="796027"/>
    <lineage>
        <taxon>Eukaryota</taxon>
        <taxon>Fungi</taxon>
        <taxon>Dikarya</taxon>
        <taxon>Ascomycota</taxon>
        <taxon>Saccharomycotina</taxon>
        <taxon>Dipodascomycetes</taxon>
        <taxon>Dipodascales</taxon>
        <taxon>Trichomonascaceae</taxon>
        <taxon>Sugiyamaella</taxon>
    </lineage>
</organism>
<dbReference type="GeneID" id="30036760"/>
<dbReference type="EMBL" id="CP014502">
    <property type="protein sequence ID" value="ANB13666.1"/>
    <property type="molecule type" value="Genomic_DNA"/>
</dbReference>
<dbReference type="OrthoDB" id="10261563at2759"/>
<keyword evidence="4" id="KW-1185">Reference proteome</keyword>
<dbReference type="PANTHER" id="PTHR22306:SF2">
    <property type="entry name" value="CHROMOSOME 7 OPEN READING FRAME 50"/>
    <property type="match status" value="1"/>
</dbReference>
<sequence>MPEEFVPAWKKLGLKVKQTDPLAVGIVGTEQNENVKRKRKEPKQETDANAEKGPKKPPKRVKLPKNERPPPPEADQLAYLRQYHEDKENWKFSKQKQNWILKNLYTIEESYAEALDSYVDGLVGGARDRVVEEARKVISEWNEFMTKEDEEEKEKEESTSKEVAEKEEKIEESNAESSKSETSENSKPKSKTQEPPQPVAPSESKAIKARHFLELLVGEKPKLEFID</sequence>
<protein>
    <recommendedName>
        <fullName evidence="2">WKF domain-containing protein</fullName>
    </recommendedName>
</protein>
<evidence type="ECO:0000256" key="1">
    <source>
        <dbReference type="SAM" id="MobiDB-lite"/>
    </source>
</evidence>
<feature type="compositionally biased region" description="Basic and acidic residues" evidence="1">
    <location>
        <begin position="155"/>
        <end position="187"/>
    </location>
</feature>
<proteinExistence type="predicted"/>
<evidence type="ECO:0000313" key="4">
    <source>
        <dbReference type="Proteomes" id="UP000189580"/>
    </source>
</evidence>
<accession>A0A167E5J6</accession>
<feature type="domain" description="WKF" evidence="2">
    <location>
        <begin position="78"/>
        <end position="137"/>
    </location>
</feature>